<sequence>MVFSGIEFDMDVVRNIDSWGGTLMPPNWLDDVSSGGFKKFNLKVTLNFPVGLSGALTVWLKHQSPEGKERYLGGGGDVCWWRAFSGRSAWPAGSSFRVKGYWGIQYFPPEPSGFSLEVANERSTISHDVDIQAREGKLVATLWYMPDLGPMPREDYIMELSK</sequence>
<gene>
    <name evidence="1" type="ORF">HNR38_002359</name>
</gene>
<dbReference type="AlphaFoldDB" id="A0A840U828"/>
<evidence type="ECO:0000313" key="1">
    <source>
        <dbReference type="EMBL" id="MBB5321864.1"/>
    </source>
</evidence>
<dbReference type="EMBL" id="JACHFE010000006">
    <property type="protein sequence ID" value="MBB5321864.1"/>
    <property type="molecule type" value="Genomic_DNA"/>
</dbReference>
<protein>
    <submittedName>
        <fullName evidence="1">Uncharacterized protein</fullName>
    </submittedName>
</protein>
<accession>A0A840U828</accession>
<name>A0A840U828_9GAMM</name>
<keyword evidence="2" id="KW-1185">Reference proteome</keyword>
<reference evidence="1 2" key="1">
    <citation type="submission" date="2020-08" db="EMBL/GenBank/DDBJ databases">
        <title>Genomic Encyclopedia of Type Strains, Phase IV (KMG-IV): sequencing the most valuable type-strain genomes for metagenomic binning, comparative biology and taxonomic classification.</title>
        <authorList>
            <person name="Goeker M."/>
        </authorList>
    </citation>
    <scope>NUCLEOTIDE SEQUENCE [LARGE SCALE GENOMIC DNA]</scope>
    <source>
        <strain evidence="1 2">DSM 22359</strain>
    </source>
</reference>
<evidence type="ECO:0000313" key="2">
    <source>
        <dbReference type="Proteomes" id="UP000591735"/>
    </source>
</evidence>
<comment type="caution">
    <text evidence="1">The sequence shown here is derived from an EMBL/GenBank/DDBJ whole genome shotgun (WGS) entry which is preliminary data.</text>
</comment>
<dbReference type="Proteomes" id="UP000591735">
    <property type="component" value="Unassembled WGS sequence"/>
</dbReference>
<organism evidence="1 2">
    <name type="scientific">Marinobacter oulmenensis</name>
    <dbReference type="NCBI Taxonomy" id="643747"/>
    <lineage>
        <taxon>Bacteria</taxon>
        <taxon>Pseudomonadati</taxon>
        <taxon>Pseudomonadota</taxon>
        <taxon>Gammaproteobacteria</taxon>
        <taxon>Pseudomonadales</taxon>
        <taxon>Marinobacteraceae</taxon>
        <taxon>Marinobacter</taxon>
    </lineage>
</organism>
<proteinExistence type="predicted"/>
<dbReference type="RefSeq" id="WP_183704377.1">
    <property type="nucleotide sequence ID" value="NZ_JACHFE010000006.1"/>
</dbReference>